<dbReference type="GO" id="GO:0005829">
    <property type="term" value="C:cytosol"/>
    <property type="evidence" value="ECO:0007669"/>
    <property type="project" value="TreeGrafter"/>
</dbReference>
<dbReference type="Gene3D" id="3.30.910.20">
    <property type="entry name" value="Skp domain"/>
    <property type="match status" value="1"/>
</dbReference>
<dbReference type="GO" id="GO:0050821">
    <property type="term" value="P:protein stabilization"/>
    <property type="evidence" value="ECO:0007669"/>
    <property type="project" value="TreeGrafter"/>
</dbReference>
<protein>
    <submittedName>
        <fullName evidence="4">Outer membrane protein</fullName>
    </submittedName>
</protein>
<dbReference type="EMBL" id="FNBA01000003">
    <property type="protein sequence ID" value="SDE93265.1"/>
    <property type="molecule type" value="Genomic_DNA"/>
</dbReference>
<keyword evidence="2 3" id="KW-0732">Signal</keyword>
<dbReference type="PANTHER" id="PTHR35089">
    <property type="entry name" value="CHAPERONE PROTEIN SKP"/>
    <property type="match status" value="1"/>
</dbReference>
<reference evidence="4 5" key="1">
    <citation type="submission" date="2016-10" db="EMBL/GenBank/DDBJ databases">
        <authorList>
            <person name="de Groot N.N."/>
        </authorList>
    </citation>
    <scope>NUCLEOTIDE SEQUENCE [LARGE SCALE GENOMIC DNA]</scope>
    <source>
        <strain evidence="4 5">DSM 16195</strain>
    </source>
</reference>
<comment type="similarity">
    <text evidence="1">Belongs to the Skp family.</text>
</comment>
<accession>A0A1G7GYS5</accession>
<dbReference type="Proteomes" id="UP000199321">
    <property type="component" value="Unassembled WGS sequence"/>
</dbReference>
<dbReference type="GO" id="GO:0051082">
    <property type="term" value="F:unfolded protein binding"/>
    <property type="evidence" value="ECO:0007669"/>
    <property type="project" value="InterPro"/>
</dbReference>
<feature type="chain" id="PRO_5011591598" evidence="3">
    <location>
        <begin position="18"/>
        <end position="168"/>
    </location>
</feature>
<dbReference type="AlphaFoldDB" id="A0A1G7GYS5"/>
<feature type="signal peptide" evidence="3">
    <location>
        <begin position="1"/>
        <end position="17"/>
    </location>
</feature>
<evidence type="ECO:0000256" key="2">
    <source>
        <dbReference type="ARBA" id="ARBA00022729"/>
    </source>
</evidence>
<proteinExistence type="inferred from homology"/>
<evidence type="ECO:0000256" key="1">
    <source>
        <dbReference type="ARBA" id="ARBA00009091"/>
    </source>
</evidence>
<dbReference type="InterPro" id="IPR024930">
    <property type="entry name" value="Skp_dom_sf"/>
</dbReference>
<dbReference type="InterPro" id="IPR005632">
    <property type="entry name" value="Chaperone_Skp"/>
</dbReference>
<dbReference type="SUPFAM" id="SSF111384">
    <property type="entry name" value="OmpH-like"/>
    <property type="match status" value="1"/>
</dbReference>
<dbReference type="Pfam" id="PF03938">
    <property type="entry name" value="OmpH"/>
    <property type="match status" value="1"/>
</dbReference>
<name>A0A1G7GYS5_9FLAO</name>
<dbReference type="SMART" id="SM00935">
    <property type="entry name" value="OmpH"/>
    <property type="match status" value="1"/>
</dbReference>
<dbReference type="OrthoDB" id="1493480at2"/>
<organism evidence="4 5">
    <name type="scientific">Ulvibacter litoralis</name>
    <dbReference type="NCBI Taxonomy" id="227084"/>
    <lineage>
        <taxon>Bacteria</taxon>
        <taxon>Pseudomonadati</taxon>
        <taxon>Bacteroidota</taxon>
        <taxon>Flavobacteriia</taxon>
        <taxon>Flavobacteriales</taxon>
        <taxon>Flavobacteriaceae</taxon>
        <taxon>Ulvibacter</taxon>
    </lineage>
</organism>
<evidence type="ECO:0000256" key="3">
    <source>
        <dbReference type="SAM" id="SignalP"/>
    </source>
</evidence>
<evidence type="ECO:0000313" key="5">
    <source>
        <dbReference type="Proteomes" id="UP000199321"/>
    </source>
</evidence>
<gene>
    <name evidence="4" type="ORF">SAMN05421855_103405</name>
</gene>
<keyword evidence="5" id="KW-1185">Reference proteome</keyword>
<sequence>MKTFKLLFLFLSITSFAQSKVGTVDIDYILSKMPELSSVQAEIETYGKGLDVDLNKKVDAYKALIETYKASEASLSEDQKKQKQQELVTAETDLNKFQQNGNQLINIKRDELLRPLYSKIGESLEKISKAENFTQVFQIDNSIVYIDPTLDITIKILKDLGIEVKEEN</sequence>
<evidence type="ECO:0000313" key="4">
    <source>
        <dbReference type="EMBL" id="SDE93265.1"/>
    </source>
</evidence>
<dbReference type="STRING" id="227084.SAMN05421855_103405"/>
<dbReference type="PANTHER" id="PTHR35089:SF1">
    <property type="entry name" value="CHAPERONE PROTEIN SKP"/>
    <property type="match status" value="1"/>
</dbReference>
<dbReference type="RefSeq" id="WP_093144548.1">
    <property type="nucleotide sequence ID" value="NZ_BMWO01000005.1"/>
</dbReference>